<dbReference type="Gene3D" id="3.40.50.300">
    <property type="entry name" value="P-loop containing nucleotide triphosphate hydrolases"/>
    <property type="match status" value="2"/>
</dbReference>
<evidence type="ECO:0000256" key="3">
    <source>
        <dbReference type="ARBA" id="ARBA00022741"/>
    </source>
</evidence>
<dbReference type="GO" id="GO:0005524">
    <property type="term" value="F:ATP binding"/>
    <property type="evidence" value="ECO:0007669"/>
    <property type="project" value="UniProtKB-KW"/>
</dbReference>
<dbReference type="EMBL" id="MCGQ01000063">
    <property type="protein sequence ID" value="OXY87778.1"/>
    <property type="molecule type" value="Genomic_DNA"/>
</dbReference>
<evidence type="ECO:0000256" key="4">
    <source>
        <dbReference type="ARBA" id="ARBA00022840"/>
    </source>
</evidence>
<keyword evidence="4 7" id="KW-0067">ATP-binding</keyword>
<gene>
    <name evidence="7" type="ORF">BEK98_43305</name>
</gene>
<dbReference type="GO" id="GO:0055085">
    <property type="term" value="P:transmembrane transport"/>
    <property type="evidence" value="ECO:0007669"/>
    <property type="project" value="UniProtKB-ARBA"/>
</dbReference>
<dbReference type="InterPro" id="IPR050319">
    <property type="entry name" value="ABC_transp_ATP-bind"/>
</dbReference>
<feature type="domain" description="ABC transporter" evidence="6">
    <location>
        <begin position="7"/>
        <end position="247"/>
    </location>
</feature>
<evidence type="ECO:0000256" key="5">
    <source>
        <dbReference type="SAM" id="MobiDB-lite"/>
    </source>
</evidence>
<proteinExistence type="inferred from homology"/>
<dbReference type="Pfam" id="PF00005">
    <property type="entry name" value="ABC_tran"/>
    <property type="match status" value="2"/>
</dbReference>
<dbReference type="GO" id="GO:0016887">
    <property type="term" value="F:ATP hydrolysis activity"/>
    <property type="evidence" value="ECO:0007669"/>
    <property type="project" value="InterPro"/>
</dbReference>
<dbReference type="InterPro" id="IPR017871">
    <property type="entry name" value="ABC_transporter-like_CS"/>
</dbReference>
<dbReference type="AlphaFoldDB" id="A0A233RWN1"/>
<dbReference type="InterPro" id="IPR003593">
    <property type="entry name" value="AAA+_ATPase"/>
</dbReference>
<feature type="region of interest" description="Disordered" evidence="5">
    <location>
        <begin position="221"/>
        <end position="246"/>
    </location>
</feature>
<dbReference type="CDD" id="cd03257">
    <property type="entry name" value="ABC_NikE_OppD_transporters"/>
    <property type="match status" value="1"/>
</dbReference>
<evidence type="ECO:0000259" key="6">
    <source>
        <dbReference type="PROSITE" id="PS50893"/>
    </source>
</evidence>
<dbReference type="PROSITE" id="PS50893">
    <property type="entry name" value="ABC_TRANSPORTER_2"/>
    <property type="match status" value="2"/>
</dbReference>
<keyword evidence="3" id="KW-0547">Nucleotide-binding</keyword>
<organism evidence="7 8">
    <name type="scientific">Streptomyces diastatochromogenes</name>
    <dbReference type="NCBI Taxonomy" id="42236"/>
    <lineage>
        <taxon>Bacteria</taxon>
        <taxon>Bacillati</taxon>
        <taxon>Actinomycetota</taxon>
        <taxon>Actinomycetes</taxon>
        <taxon>Kitasatosporales</taxon>
        <taxon>Streptomycetaceae</taxon>
        <taxon>Streptomyces</taxon>
    </lineage>
</organism>
<protein>
    <submittedName>
        <fullName evidence="7">ABC transporter ATP-binding protein</fullName>
    </submittedName>
</protein>
<reference evidence="7 8" key="1">
    <citation type="submission" date="2016-07" db="EMBL/GenBank/DDBJ databases">
        <title>Draft genome of Streptomyces diastatochromogenes.</title>
        <authorList>
            <person name="Podduturi R."/>
            <person name="Lukassen M.B."/>
            <person name="Clausen N."/>
            <person name="Nielsen J.L."/>
            <person name="Jorgensen N.O."/>
        </authorList>
    </citation>
    <scope>NUCLEOTIDE SEQUENCE [LARGE SCALE GENOMIC DNA]</scope>
    <source>
        <strain evidence="7 8">DSM 40608</strain>
    </source>
</reference>
<dbReference type="InterPro" id="IPR027417">
    <property type="entry name" value="P-loop_NTPase"/>
</dbReference>
<dbReference type="SUPFAM" id="SSF52540">
    <property type="entry name" value="P-loop containing nucleoside triphosphate hydrolases"/>
    <property type="match status" value="2"/>
</dbReference>
<feature type="domain" description="ABC transporter" evidence="6">
    <location>
        <begin position="249"/>
        <end position="488"/>
    </location>
</feature>
<comment type="similarity">
    <text evidence="1">Belongs to the ABC transporter superfamily.</text>
</comment>
<comment type="caution">
    <text evidence="7">The sequence shown here is derived from an EMBL/GenBank/DDBJ whole genome shotgun (WGS) entry which is preliminary data.</text>
</comment>
<evidence type="ECO:0000313" key="8">
    <source>
        <dbReference type="Proteomes" id="UP000215483"/>
    </source>
</evidence>
<keyword evidence="8" id="KW-1185">Reference proteome</keyword>
<dbReference type="SMART" id="SM00382">
    <property type="entry name" value="AAA"/>
    <property type="match status" value="2"/>
</dbReference>
<dbReference type="PROSITE" id="PS00211">
    <property type="entry name" value="ABC_TRANSPORTER_1"/>
    <property type="match status" value="2"/>
</dbReference>
<dbReference type="Proteomes" id="UP000215483">
    <property type="component" value="Unassembled WGS sequence"/>
</dbReference>
<name>A0A233RWN1_STRDA</name>
<sequence length="497" mass="52605">MADGPAVRVSGLTVAAPDGRILLQDSSLTLSPGRLTALTGPSGAGKTTLLRAVTGLLPPGTTRTAGRVDVLGHDVFALPERELRALRGKRLAYVGQDPGSGLNPRMRVRTLIGELAVDRRPEAVRALLAEVRLPDDGSLAARRPGALSGGQQRRVALARALARRPEVLLLDEPTAGLHPELRDEIGELLGHLAREHHLAVAFSCHDPEVVERYADEVVTLGTHLPPPRTHSHTRPARPRKEHRGGPPVLQVRDLHVAFGGVPALDGVDLTVAAGSAAGIVGVSGSGKTTLVRTVVGLQRASSGTVHLAGTPLRTGLRGRGREQRRAVQLVPQNPLGALNPSRTVGATLGRPLRLHRRCAAGEVRERVVDLLEQVGLPPAFADRYPYELSGGQRQRVAIARALAADPEVLICDEVTSALDADTGAAVMDLLTGLRERRGTALVLISHDLRLVADRTDTVTVLESGRVVESGRTAEVFTAPRHPTTRALLGTAEPADLA</sequence>
<evidence type="ECO:0000313" key="7">
    <source>
        <dbReference type="EMBL" id="OXY87778.1"/>
    </source>
</evidence>
<accession>A0A233RWN1</accession>
<evidence type="ECO:0000256" key="1">
    <source>
        <dbReference type="ARBA" id="ARBA00005417"/>
    </source>
</evidence>
<dbReference type="PANTHER" id="PTHR43776:SF7">
    <property type="entry name" value="D,D-DIPEPTIDE TRANSPORT ATP-BINDING PROTEIN DDPF-RELATED"/>
    <property type="match status" value="1"/>
</dbReference>
<feature type="compositionally biased region" description="Basic residues" evidence="5">
    <location>
        <begin position="229"/>
        <end position="242"/>
    </location>
</feature>
<dbReference type="PANTHER" id="PTHR43776">
    <property type="entry name" value="TRANSPORT ATP-BINDING PROTEIN"/>
    <property type="match status" value="1"/>
</dbReference>
<evidence type="ECO:0000256" key="2">
    <source>
        <dbReference type="ARBA" id="ARBA00022448"/>
    </source>
</evidence>
<keyword evidence="2" id="KW-0813">Transport</keyword>
<dbReference type="RefSeq" id="WP_425276661.1">
    <property type="nucleotide sequence ID" value="NZ_MCGQ01000063.1"/>
</dbReference>
<dbReference type="InterPro" id="IPR003439">
    <property type="entry name" value="ABC_transporter-like_ATP-bd"/>
</dbReference>